<comment type="caution">
    <text evidence="2">The sequence shown here is derived from an EMBL/GenBank/DDBJ whole genome shotgun (WGS) entry which is preliminary data.</text>
</comment>
<reference evidence="2 3" key="1">
    <citation type="submission" date="2017-06" db="EMBL/GenBank/DDBJ databases">
        <title>Draft genome sequence of nitrogen-fixing Kosakonia pseudosacchari strain NN143 isolated from sugarcane roots.</title>
        <authorList>
            <person name="Li Y."/>
            <person name="Li S."/>
            <person name="Lin L."/>
            <person name="Wu X."/>
            <person name="Yang L."/>
            <person name="Li Y."/>
            <person name="An Q."/>
        </authorList>
    </citation>
    <scope>NUCLEOTIDE SEQUENCE [LARGE SCALE GENOMIC DNA]</scope>
    <source>
        <strain evidence="2 3">NN143</strain>
    </source>
</reference>
<organism evidence="2 3">
    <name type="scientific">Kosakonia pseudosacchari</name>
    <dbReference type="NCBI Taxonomy" id="1646340"/>
    <lineage>
        <taxon>Bacteria</taxon>
        <taxon>Pseudomonadati</taxon>
        <taxon>Pseudomonadota</taxon>
        <taxon>Gammaproteobacteria</taxon>
        <taxon>Enterobacterales</taxon>
        <taxon>Enterobacteriaceae</taxon>
        <taxon>Kosakonia</taxon>
    </lineage>
</organism>
<feature type="transmembrane region" description="Helical" evidence="1">
    <location>
        <begin position="7"/>
        <end position="26"/>
    </location>
</feature>
<keyword evidence="1" id="KW-0812">Transmembrane</keyword>
<accession>A0ABX4IID9</accession>
<proteinExistence type="predicted"/>
<keyword evidence="1" id="KW-0472">Membrane</keyword>
<protein>
    <submittedName>
        <fullName evidence="2">Uncharacterized protein</fullName>
    </submittedName>
</protein>
<gene>
    <name evidence="2" type="ORF">BK796_22275</name>
</gene>
<sequence length="27" mass="3337">MLRRYRFEVILAMLIVCALIAVRFYLY</sequence>
<evidence type="ECO:0000256" key="1">
    <source>
        <dbReference type="SAM" id="Phobius"/>
    </source>
</evidence>
<evidence type="ECO:0000313" key="2">
    <source>
        <dbReference type="EMBL" id="PDO82594.1"/>
    </source>
</evidence>
<dbReference type="Proteomes" id="UP000219642">
    <property type="component" value="Unassembled WGS sequence"/>
</dbReference>
<keyword evidence="1" id="KW-1133">Transmembrane helix</keyword>
<evidence type="ECO:0000313" key="3">
    <source>
        <dbReference type="Proteomes" id="UP000219642"/>
    </source>
</evidence>
<keyword evidence="3" id="KW-1185">Reference proteome</keyword>
<name>A0ABX4IID9_9ENTR</name>
<dbReference type="EMBL" id="NITV01000017">
    <property type="protein sequence ID" value="PDO82594.1"/>
    <property type="molecule type" value="Genomic_DNA"/>
</dbReference>